<keyword evidence="3" id="KW-1185">Reference proteome</keyword>
<protein>
    <recommendedName>
        <fullName evidence="4">Lipoprotein</fullName>
    </recommendedName>
</protein>
<evidence type="ECO:0008006" key="4">
    <source>
        <dbReference type="Google" id="ProtNLM"/>
    </source>
</evidence>
<dbReference type="PIR" id="E75440">
    <property type="entry name" value="E75440"/>
</dbReference>
<feature type="signal peptide" evidence="1">
    <location>
        <begin position="1"/>
        <end position="34"/>
    </location>
</feature>
<dbReference type="Proteomes" id="UP000002524">
    <property type="component" value="Chromosome 1"/>
</dbReference>
<dbReference type="STRING" id="243230.DR_1083"/>
<feature type="chain" id="PRO_5004331706" description="Lipoprotein" evidence="1">
    <location>
        <begin position="35"/>
        <end position="245"/>
    </location>
</feature>
<evidence type="ECO:0000313" key="3">
    <source>
        <dbReference type="Proteomes" id="UP000002524"/>
    </source>
</evidence>
<name>Q9RVE6_DEIRA</name>
<reference evidence="2 3" key="1">
    <citation type="journal article" date="1999" name="Science">
        <title>Genome sequence of the radioresistant bacterium Deinococcus radiodurans R1.</title>
        <authorList>
            <person name="White O."/>
            <person name="Eisen J.A."/>
            <person name="Heidelberg J.F."/>
            <person name="Hickey E.K."/>
            <person name="Peterson J.D."/>
            <person name="Dodson R.J."/>
            <person name="Haft D.H."/>
            <person name="Gwinn M.L."/>
            <person name="Nelson W.C."/>
            <person name="Richardson D.L."/>
            <person name="Moffat K.S."/>
            <person name="Qin H."/>
            <person name="Jiang L."/>
            <person name="Pamphile W."/>
            <person name="Crosby M."/>
            <person name="Shen M."/>
            <person name="Vamathevan J.J."/>
            <person name="Lam P."/>
            <person name="McDonald L."/>
            <person name="Utterback T."/>
            <person name="Zalewski C."/>
            <person name="Makarova K.S."/>
            <person name="Aravind L."/>
            <person name="Daly M.J."/>
            <person name="Minton K.W."/>
            <person name="Fleischmann R.D."/>
            <person name="Ketchum K.A."/>
            <person name="Nelson K.E."/>
            <person name="Salzberg S."/>
            <person name="Smith H.O."/>
            <person name="Venter J.C."/>
            <person name="Fraser C.M."/>
        </authorList>
    </citation>
    <scope>NUCLEOTIDE SEQUENCE [LARGE SCALE GENOMIC DNA]</scope>
    <source>
        <strain evidence="3">ATCC 13939 / DSM 20539 / JCM 16871 / LMG 4051 / NBRC 15346 / NCIMB 9279 / R1 / VKM B-1422</strain>
    </source>
</reference>
<evidence type="ECO:0000313" key="2">
    <source>
        <dbReference type="EMBL" id="AAF10660.1"/>
    </source>
</evidence>
<proteinExistence type="predicted"/>
<dbReference type="PaxDb" id="243230-DR_1083"/>
<dbReference type="KEGG" id="dra:DR_1083"/>
<dbReference type="HOGENOM" id="CLU_1132151_0_0_0"/>
<dbReference type="OrthoDB" id="9832430at2"/>
<keyword evidence="1" id="KW-0732">Signal</keyword>
<gene>
    <name evidence="2" type="ordered locus">DR_1083</name>
</gene>
<dbReference type="AlphaFoldDB" id="Q9RVE6"/>
<accession>Q9RVE6</accession>
<dbReference type="InParanoid" id="Q9RVE6"/>
<organism evidence="2 3">
    <name type="scientific">Deinococcus radiodurans (strain ATCC 13939 / DSM 20539 / JCM 16871 / CCUG 27074 / LMG 4051 / NBRC 15346 / NCIMB 9279 / VKM B-1422 / R1)</name>
    <dbReference type="NCBI Taxonomy" id="243230"/>
    <lineage>
        <taxon>Bacteria</taxon>
        <taxon>Thermotogati</taxon>
        <taxon>Deinococcota</taxon>
        <taxon>Deinococci</taxon>
        <taxon>Deinococcales</taxon>
        <taxon>Deinococcaceae</taxon>
        <taxon>Deinococcus</taxon>
    </lineage>
</organism>
<sequence>MSSAVAGRPMLKSRLLPLALLLLLCGCQPRPQAAADPLDRCLAYQDAMDGLRLPVQVDRAKWPGPPEACQPPVLTVTGTASAADLEKALGFRARIQVQGPPDLPPASRQDQPAHLGALRAQVRVPPAAVTGRAASIAVELHNSGPLPLRGVWGLNTVEYELLTPRGEVVRFGPQGSGLLAGLSLDCPAASLCTGGITFDLPLNRFNPALPLSPGRYALRVRLRDLEVDGQTFSATLPDVALTVIR</sequence>
<dbReference type="EMBL" id="AE000513">
    <property type="protein sequence ID" value="AAF10660.1"/>
    <property type="molecule type" value="Genomic_DNA"/>
</dbReference>
<evidence type="ECO:0000256" key="1">
    <source>
        <dbReference type="SAM" id="SignalP"/>
    </source>
</evidence>
<dbReference type="EnsemblBacteria" id="AAF10660">
    <property type="protein sequence ID" value="AAF10660"/>
    <property type="gene ID" value="DR_1083"/>
</dbReference>
<dbReference type="PATRIC" id="fig|243230.17.peg.1278"/>